<feature type="domain" description="Mechanosensitive ion channel MscS" evidence="8">
    <location>
        <begin position="193"/>
        <end position="258"/>
    </location>
</feature>
<name>A0A2S2DX46_9BACT</name>
<accession>A0A2S2DX46</accession>
<evidence type="ECO:0000256" key="1">
    <source>
        <dbReference type="ARBA" id="ARBA00004651"/>
    </source>
</evidence>
<dbReference type="GO" id="GO:0005886">
    <property type="term" value="C:plasma membrane"/>
    <property type="evidence" value="ECO:0007669"/>
    <property type="project" value="UniProtKB-SubCell"/>
</dbReference>
<organism evidence="10 11">
    <name type="scientific">Aquirufa nivalisilvae</name>
    <dbReference type="NCBI Taxonomy" id="2516557"/>
    <lineage>
        <taxon>Bacteria</taxon>
        <taxon>Pseudomonadati</taxon>
        <taxon>Bacteroidota</taxon>
        <taxon>Cytophagia</taxon>
        <taxon>Cytophagales</taxon>
        <taxon>Flectobacillaceae</taxon>
        <taxon>Aquirufa</taxon>
    </lineage>
</organism>
<dbReference type="SUPFAM" id="SSF50182">
    <property type="entry name" value="Sm-like ribonucleoproteins"/>
    <property type="match status" value="1"/>
</dbReference>
<dbReference type="Pfam" id="PF21082">
    <property type="entry name" value="MS_channel_3rd"/>
    <property type="match status" value="1"/>
</dbReference>
<dbReference type="RefSeq" id="WP_109323691.1">
    <property type="nucleotide sequence ID" value="NZ_CP029346.1"/>
</dbReference>
<dbReference type="SUPFAM" id="SSF82689">
    <property type="entry name" value="Mechanosensitive channel protein MscS (YggB), C-terminal domain"/>
    <property type="match status" value="1"/>
</dbReference>
<gene>
    <name evidence="10" type="ORF">HME7025_02064</name>
</gene>
<feature type="transmembrane region" description="Helical" evidence="7">
    <location>
        <begin position="18"/>
        <end position="35"/>
    </location>
</feature>
<evidence type="ECO:0000256" key="4">
    <source>
        <dbReference type="ARBA" id="ARBA00022692"/>
    </source>
</evidence>
<comment type="subcellular location">
    <subcellularLocation>
        <location evidence="1">Cell membrane</location>
        <topology evidence="1">Multi-pass membrane protein</topology>
    </subcellularLocation>
</comment>
<dbReference type="InterPro" id="IPR006685">
    <property type="entry name" value="MscS_channel_2nd"/>
</dbReference>
<evidence type="ECO:0000256" key="3">
    <source>
        <dbReference type="ARBA" id="ARBA00022475"/>
    </source>
</evidence>
<reference evidence="11" key="1">
    <citation type="submission" date="2018-05" db="EMBL/GenBank/DDBJ databases">
        <title>Pseudarcicella sp. HME7025 Genome sequencing and assembly.</title>
        <authorList>
            <person name="Kim H."/>
            <person name="Kang H."/>
            <person name="Joh K."/>
        </authorList>
    </citation>
    <scope>NUCLEOTIDE SEQUENCE [LARGE SCALE GENOMIC DNA]</scope>
    <source>
        <strain evidence="11">HME7025</strain>
    </source>
</reference>
<dbReference type="InterPro" id="IPR011066">
    <property type="entry name" value="MscS_channel_C_sf"/>
</dbReference>
<evidence type="ECO:0000256" key="5">
    <source>
        <dbReference type="ARBA" id="ARBA00022989"/>
    </source>
</evidence>
<dbReference type="AlphaFoldDB" id="A0A2S2DX46"/>
<evidence type="ECO:0000313" key="11">
    <source>
        <dbReference type="Proteomes" id="UP000245468"/>
    </source>
</evidence>
<evidence type="ECO:0000259" key="8">
    <source>
        <dbReference type="Pfam" id="PF00924"/>
    </source>
</evidence>
<evidence type="ECO:0000313" key="10">
    <source>
        <dbReference type="EMBL" id="AWL09913.1"/>
    </source>
</evidence>
<evidence type="ECO:0000256" key="2">
    <source>
        <dbReference type="ARBA" id="ARBA00008017"/>
    </source>
</evidence>
<feature type="domain" description="Mechanosensitive ion channel MscS C-terminal" evidence="9">
    <location>
        <begin position="276"/>
        <end position="351"/>
    </location>
</feature>
<dbReference type="GO" id="GO:0008381">
    <property type="term" value="F:mechanosensitive monoatomic ion channel activity"/>
    <property type="evidence" value="ECO:0007669"/>
    <property type="project" value="UniProtKB-ARBA"/>
</dbReference>
<feature type="transmembrane region" description="Helical" evidence="7">
    <location>
        <begin position="172"/>
        <end position="190"/>
    </location>
</feature>
<keyword evidence="3" id="KW-1003">Cell membrane</keyword>
<feature type="transmembrane region" description="Helical" evidence="7">
    <location>
        <begin position="68"/>
        <end position="87"/>
    </location>
</feature>
<feature type="transmembrane region" description="Helical" evidence="7">
    <location>
        <begin position="107"/>
        <end position="125"/>
    </location>
</feature>
<dbReference type="Gene3D" id="1.10.287.1260">
    <property type="match status" value="1"/>
</dbReference>
<dbReference type="InterPro" id="IPR010920">
    <property type="entry name" value="LSM_dom_sf"/>
</dbReference>
<dbReference type="InterPro" id="IPR049278">
    <property type="entry name" value="MS_channel_C"/>
</dbReference>
<comment type="similarity">
    <text evidence="2">Belongs to the MscS (TC 1.A.23) family.</text>
</comment>
<dbReference type="Gene3D" id="3.30.70.100">
    <property type="match status" value="1"/>
</dbReference>
<feature type="transmembrane region" description="Helical" evidence="7">
    <location>
        <begin position="146"/>
        <end position="166"/>
    </location>
</feature>
<dbReference type="PANTHER" id="PTHR30566:SF5">
    <property type="entry name" value="MECHANOSENSITIVE ION CHANNEL PROTEIN 1, MITOCHONDRIAL-RELATED"/>
    <property type="match status" value="1"/>
</dbReference>
<evidence type="ECO:0000256" key="6">
    <source>
        <dbReference type="ARBA" id="ARBA00023136"/>
    </source>
</evidence>
<dbReference type="KEGG" id="psez:HME7025_02064"/>
<sequence length="362" mass="41054">MREALANWYLLENSAEDILFFVGILIIGLVMRRFFSNSFSKIIFRFLPNQFIQVQDCIQLLRKPVELLLFWIFLYFSIQYLHVPIAWHFNPVEKFGLLFLLQKAFETAVIITFTWLVVRMLKVIILIAQQKWQGVEQKSKQQFIPFLNDLGMVFIIAGSGFVLLGRVFQVDVMALITGLGLGGLALALAARETLENLFASFTIFLDLPFVVGDSIQAGSISGDVEKIGFRSTRLRAVDGNLIMIPNRLLTSQSLENMSERNFRRAKYTLSCSLQSKSEQIKSILPQIEQLILEEPLCKKKAPKIIFEGFGTYSLDISVTYFVQTSDFGKFQNVKQEINLGILNCLHQAGINLVSSATAPNMN</sequence>
<keyword evidence="4 7" id="KW-0812">Transmembrane</keyword>
<dbReference type="Gene3D" id="2.30.30.60">
    <property type="match status" value="1"/>
</dbReference>
<dbReference type="Proteomes" id="UP000245468">
    <property type="component" value="Chromosome"/>
</dbReference>
<proteinExistence type="inferred from homology"/>
<protein>
    <submittedName>
        <fullName evidence="10">Putative MscS family protein</fullName>
    </submittedName>
</protein>
<dbReference type="InterPro" id="IPR023408">
    <property type="entry name" value="MscS_beta-dom_sf"/>
</dbReference>
<dbReference type="PANTHER" id="PTHR30566">
    <property type="entry name" value="YNAI-RELATED MECHANOSENSITIVE ION CHANNEL"/>
    <property type="match status" value="1"/>
</dbReference>
<dbReference type="EMBL" id="CP029346">
    <property type="protein sequence ID" value="AWL09913.1"/>
    <property type="molecule type" value="Genomic_DNA"/>
</dbReference>
<dbReference type="OrthoDB" id="9809206at2"/>
<keyword evidence="5 7" id="KW-1133">Transmembrane helix</keyword>
<evidence type="ECO:0000259" key="9">
    <source>
        <dbReference type="Pfam" id="PF21082"/>
    </source>
</evidence>
<keyword evidence="11" id="KW-1185">Reference proteome</keyword>
<dbReference type="Pfam" id="PF00924">
    <property type="entry name" value="MS_channel_2nd"/>
    <property type="match status" value="1"/>
</dbReference>
<evidence type="ECO:0000256" key="7">
    <source>
        <dbReference type="SAM" id="Phobius"/>
    </source>
</evidence>
<keyword evidence="6 7" id="KW-0472">Membrane</keyword>